<accession>A0A5B0RZI0</accession>
<feature type="compositionally biased region" description="Basic and acidic residues" evidence="1">
    <location>
        <begin position="92"/>
        <end position="107"/>
    </location>
</feature>
<dbReference type="EMBL" id="VDEP01000106">
    <property type="protein sequence ID" value="KAA1130892.1"/>
    <property type="molecule type" value="Genomic_DNA"/>
</dbReference>
<feature type="region of interest" description="Disordered" evidence="1">
    <location>
        <begin position="70"/>
        <end position="121"/>
    </location>
</feature>
<proteinExistence type="predicted"/>
<name>A0A5B0RZI0_PUCGR</name>
<comment type="caution">
    <text evidence="2">The sequence shown here is derived from an EMBL/GenBank/DDBJ whole genome shotgun (WGS) entry which is preliminary data.</text>
</comment>
<sequence length="121" mass="13460">MGGSCQLQAPQSTQAEAITTLDKQHEQFIYLNHPGASRNLGRLPRKQSESPIRHRQAAKFGQQIAGVFGLQSNEKGEDKRPYSLSGQTPPVKEYHNNHKAPENHEAPESSAMAPRINRYSV</sequence>
<evidence type="ECO:0000313" key="2">
    <source>
        <dbReference type="EMBL" id="KAA1130892.1"/>
    </source>
</evidence>
<organism evidence="2 3">
    <name type="scientific">Puccinia graminis f. sp. tritici</name>
    <dbReference type="NCBI Taxonomy" id="56615"/>
    <lineage>
        <taxon>Eukaryota</taxon>
        <taxon>Fungi</taxon>
        <taxon>Dikarya</taxon>
        <taxon>Basidiomycota</taxon>
        <taxon>Pucciniomycotina</taxon>
        <taxon>Pucciniomycetes</taxon>
        <taxon>Pucciniales</taxon>
        <taxon>Pucciniaceae</taxon>
        <taxon>Puccinia</taxon>
    </lineage>
</organism>
<protein>
    <submittedName>
        <fullName evidence="2">Uncharacterized protein</fullName>
    </submittedName>
</protein>
<reference evidence="2 3" key="1">
    <citation type="submission" date="2019-05" db="EMBL/GenBank/DDBJ databases">
        <title>Emergence of the Ug99 lineage of the wheat stem rust pathogen through somatic hybridization.</title>
        <authorList>
            <person name="Li F."/>
            <person name="Upadhyaya N.M."/>
            <person name="Sperschneider J."/>
            <person name="Matny O."/>
            <person name="Nguyen-Phuc H."/>
            <person name="Mago R."/>
            <person name="Raley C."/>
            <person name="Miller M.E."/>
            <person name="Silverstein K.A.T."/>
            <person name="Henningsen E."/>
            <person name="Hirsch C.D."/>
            <person name="Visser B."/>
            <person name="Pretorius Z.A."/>
            <person name="Steffenson B.J."/>
            <person name="Schwessinger B."/>
            <person name="Dodds P.N."/>
            <person name="Figueroa M."/>
        </authorList>
    </citation>
    <scope>NUCLEOTIDE SEQUENCE [LARGE SCALE GENOMIC DNA]</scope>
    <source>
        <strain evidence="2 3">Ug99</strain>
    </source>
</reference>
<gene>
    <name evidence="2" type="ORF">PGTUg99_028718</name>
</gene>
<dbReference type="Proteomes" id="UP000325313">
    <property type="component" value="Unassembled WGS sequence"/>
</dbReference>
<evidence type="ECO:0000256" key="1">
    <source>
        <dbReference type="SAM" id="MobiDB-lite"/>
    </source>
</evidence>
<dbReference type="AlphaFoldDB" id="A0A5B0RZI0"/>
<evidence type="ECO:0000313" key="3">
    <source>
        <dbReference type="Proteomes" id="UP000325313"/>
    </source>
</evidence>